<comment type="subunit">
    <text evidence="2 11">Heterotrimer of A, B and C subunits.</text>
</comment>
<dbReference type="STRING" id="1365950.SAMN05428963_101316"/>
<dbReference type="FunFam" id="1.10.150.380:FF:000001">
    <property type="entry name" value="Aspartyl/glutamyl-tRNA(Asn/Gln) amidotransferase subunit B"/>
    <property type="match status" value="1"/>
</dbReference>
<dbReference type="GO" id="GO:0016740">
    <property type="term" value="F:transferase activity"/>
    <property type="evidence" value="ECO:0007669"/>
    <property type="project" value="UniProtKB-KW"/>
</dbReference>
<dbReference type="PANTHER" id="PTHR11659">
    <property type="entry name" value="GLUTAMYL-TRNA GLN AMIDOTRANSFERASE SUBUNIT B MITOCHONDRIAL AND PROKARYOTIC PET112-RELATED"/>
    <property type="match status" value="1"/>
</dbReference>
<evidence type="ECO:0000313" key="13">
    <source>
        <dbReference type="EMBL" id="SJZ56746.1"/>
    </source>
</evidence>
<dbReference type="GO" id="GO:0005524">
    <property type="term" value="F:ATP binding"/>
    <property type="evidence" value="ECO:0007669"/>
    <property type="project" value="UniProtKB-KW"/>
</dbReference>
<dbReference type="Proteomes" id="UP000190135">
    <property type="component" value="Unassembled WGS sequence"/>
</dbReference>
<comment type="similarity">
    <text evidence="1 11">Belongs to the GatB/GatE family. GatB subfamily.</text>
</comment>
<keyword evidence="5 11" id="KW-0547">Nucleotide-binding</keyword>
<dbReference type="InterPro" id="IPR003789">
    <property type="entry name" value="Asn/Gln_tRNA_amidoTrase-B-like"/>
</dbReference>
<accession>A0A1T4LQ32</accession>
<dbReference type="GO" id="GO:0050567">
    <property type="term" value="F:glutaminyl-tRNA synthase (glutamine-hydrolyzing) activity"/>
    <property type="evidence" value="ECO:0007669"/>
    <property type="project" value="UniProtKB-UniRule"/>
</dbReference>
<keyword evidence="14" id="KW-1185">Reference proteome</keyword>
<gene>
    <name evidence="11" type="primary">gatB</name>
    <name evidence="13" type="ORF">SAMN05428963_101316</name>
</gene>
<evidence type="ECO:0000256" key="3">
    <source>
        <dbReference type="ARBA" id="ARBA00016923"/>
    </source>
</evidence>
<evidence type="ECO:0000256" key="2">
    <source>
        <dbReference type="ARBA" id="ARBA00011123"/>
    </source>
</evidence>
<evidence type="ECO:0000256" key="8">
    <source>
        <dbReference type="ARBA" id="ARBA00024799"/>
    </source>
</evidence>
<dbReference type="PROSITE" id="PS01234">
    <property type="entry name" value="GATB"/>
    <property type="match status" value="1"/>
</dbReference>
<dbReference type="InterPro" id="IPR023168">
    <property type="entry name" value="GatB_Yqey_C_2"/>
</dbReference>
<comment type="catalytic activity">
    <reaction evidence="10 11">
        <text>L-glutamyl-tRNA(Gln) + L-glutamine + ATP + H2O = L-glutaminyl-tRNA(Gln) + L-glutamate + ADP + phosphate + H(+)</text>
        <dbReference type="Rhea" id="RHEA:17521"/>
        <dbReference type="Rhea" id="RHEA-COMP:9681"/>
        <dbReference type="Rhea" id="RHEA-COMP:9684"/>
        <dbReference type="ChEBI" id="CHEBI:15377"/>
        <dbReference type="ChEBI" id="CHEBI:15378"/>
        <dbReference type="ChEBI" id="CHEBI:29985"/>
        <dbReference type="ChEBI" id="CHEBI:30616"/>
        <dbReference type="ChEBI" id="CHEBI:43474"/>
        <dbReference type="ChEBI" id="CHEBI:58359"/>
        <dbReference type="ChEBI" id="CHEBI:78520"/>
        <dbReference type="ChEBI" id="CHEBI:78521"/>
        <dbReference type="ChEBI" id="CHEBI:456216"/>
    </reaction>
</comment>
<dbReference type="SUPFAM" id="SSF55931">
    <property type="entry name" value="Glutamine synthetase/guanido kinase"/>
    <property type="match status" value="1"/>
</dbReference>
<protein>
    <recommendedName>
        <fullName evidence="3 11">Aspartyl/glutamyl-tRNA(Asn/Gln) amidotransferase subunit B</fullName>
        <shortName evidence="11">Asp/Glu-ADT subunit B</shortName>
        <ecNumber evidence="11">6.3.5.-</ecNumber>
    </recommendedName>
</protein>
<proteinExistence type="inferred from homology"/>
<comment type="catalytic activity">
    <reaction evidence="9 11">
        <text>L-aspartyl-tRNA(Asn) + L-glutamine + ATP + H2O = L-asparaginyl-tRNA(Asn) + L-glutamate + ADP + phosphate + 2 H(+)</text>
        <dbReference type="Rhea" id="RHEA:14513"/>
        <dbReference type="Rhea" id="RHEA-COMP:9674"/>
        <dbReference type="Rhea" id="RHEA-COMP:9677"/>
        <dbReference type="ChEBI" id="CHEBI:15377"/>
        <dbReference type="ChEBI" id="CHEBI:15378"/>
        <dbReference type="ChEBI" id="CHEBI:29985"/>
        <dbReference type="ChEBI" id="CHEBI:30616"/>
        <dbReference type="ChEBI" id="CHEBI:43474"/>
        <dbReference type="ChEBI" id="CHEBI:58359"/>
        <dbReference type="ChEBI" id="CHEBI:78515"/>
        <dbReference type="ChEBI" id="CHEBI:78516"/>
        <dbReference type="ChEBI" id="CHEBI:456216"/>
    </reaction>
</comment>
<dbReference type="RefSeq" id="WP_078706606.1">
    <property type="nucleotide sequence ID" value="NZ_FUXL01000001.1"/>
</dbReference>
<dbReference type="InterPro" id="IPR006075">
    <property type="entry name" value="Asn/Gln-tRNA_Trfase_suB/E_cat"/>
</dbReference>
<feature type="domain" description="Asn/Gln amidotransferase" evidence="12">
    <location>
        <begin position="351"/>
        <end position="496"/>
    </location>
</feature>
<evidence type="ECO:0000256" key="10">
    <source>
        <dbReference type="ARBA" id="ARBA00047913"/>
    </source>
</evidence>
<organism evidence="13 14">
    <name type="scientific">Consotaella salsifontis</name>
    <dbReference type="NCBI Taxonomy" id="1365950"/>
    <lineage>
        <taxon>Bacteria</taxon>
        <taxon>Pseudomonadati</taxon>
        <taxon>Pseudomonadota</taxon>
        <taxon>Alphaproteobacteria</taxon>
        <taxon>Hyphomicrobiales</taxon>
        <taxon>Aurantimonadaceae</taxon>
        <taxon>Consotaella</taxon>
    </lineage>
</organism>
<dbReference type="PANTHER" id="PTHR11659:SF0">
    <property type="entry name" value="GLUTAMYL-TRNA(GLN) AMIDOTRANSFERASE SUBUNIT B, MITOCHONDRIAL"/>
    <property type="match status" value="1"/>
</dbReference>
<dbReference type="NCBIfam" id="NF004015">
    <property type="entry name" value="PRK05477.1-5"/>
    <property type="match status" value="1"/>
</dbReference>
<dbReference type="InterPro" id="IPR014746">
    <property type="entry name" value="Gln_synth/guanido_kin_cat_dom"/>
</dbReference>
<dbReference type="HAMAP" id="MF_00121">
    <property type="entry name" value="GatB"/>
    <property type="match status" value="1"/>
</dbReference>
<dbReference type="AlphaFoldDB" id="A0A1T4LQ32"/>
<dbReference type="InterPro" id="IPR017958">
    <property type="entry name" value="Gln-tRNA_amidoTrfase_suB_CS"/>
</dbReference>
<evidence type="ECO:0000256" key="9">
    <source>
        <dbReference type="ARBA" id="ARBA00047380"/>
    </source>
</evidence>
<dbReference type="SUPFAM" id="SSF89095">
    <property type="entry name" value="GatB/YqeY motif"/>
    <property type="match status" value="1"/>
</dbReference>
<dbReference type="InterPro" id="IPR017959">
    <property type="entry name" value="Asn/Gln-tRNA_amidoTrfase_suB/E"/>
</dbReference>
<evidence type="ECO:0000256" key="1">
    <source>
        <dbReference type="ARBA" id="ARBA00005306"/>
    </source>
</evidence>
<dbReference type="GO" id="GO:0070681">
    <property type="term" value="P:glutaminyl-tRNAGln biosynthesis via transamidation"/>
    <property type="evidence" value="ECO:0007669"/>
    <property type="project" value="TreeGrafter"/>
</dbReference>
<dbReference type="Gene3D" id="1.10.150.380">
    <property type="entry name" value="GatB domain, N-terminal subdomain"/>
    <property type="match status" value="1"/>
</dbReference>
<name>A0A1T4LQ32_9HYPH</name>
<dbReference type="GO" id="GO:0006412">
    <property type="term" value="P:translation"/>
    <property type="evidence" value="ECO:0007669"/>
    <property type="project" value="UniProtKB-UniRule"/>
</dbReference>
<dbReference type="EMBL" id="FUXL01000001">
    <property type="protein sequence ID" value="SJZ56746.1"/>
    <property type="molecule type" value="Genomic_DNA"/>
</dbReference>
<dbReference type="NCBIfam" id="TIGR00133">
    <property type="entry name" value="gatB"/>
    <property type="match status" value="1"/>
</dbReference>
<comment type="function">
    <text evidence="8 11">Allows the formation of correctly charged Asn-tRNA(Asn) or Gln-tRNA(Gln) through the transamidation of misacylated Asp-tRNA(Asn) or Glu-tRNA(Gln) in organisms which lack either or both of asparaginyl-tRNA or glutaminyl-tRNA synthetases. The reaction takes place in the presence of glutamine and ATP through an activated phospho-Asp-tRNA(Asn) or phospho-Glu-tRNA(Gln).</text>
</comment>
<sequence>MSIVDTRTPDPKRFIAGATGDWEIIVGMEVHAQVVSKAKLFSGASAEYGADPNEHVSLVDAAMPGMLPVINEECVRQAIRTGLGLKAQINPRSVFDRKNYFYPDLPQGYQISQYKDPIVGEGKVIVSVGPDSKGEFEDVEVGIERLHLEQDAGKSVHDQHATMSYVDLNRSGVALMEIVSKPDMRSADEARAFLTKLRTILRYLGTCDGNMDEGSMRADVNVSVRRPGGPFNTRCEIKNVNSIRFVGQAIESEARRQIALIEDGGSVDQETRLFDPVKGETRAMRSKEEAHDYRYFPDPDLLPLEFDEAYVEALAKDLPELPDDKKTRLMQDAGLSAYDASILVSERAIADFFEKVAEGRDAKQAANWVINDLLGALNKSGKGIDETPVSADQLGAILDLIRADTISGKIAKDLFEIVWTEGGDPAEIVERRGMKQVTDTSAIETAVDQVIAANPDKVEQAKAKPTLAGWFVGQVMKATGGKANPQAVNQIVKARLGIE</sequence>
<dbReference type="InterPro" id="IPR004413">
    <property type="entry name" value="GatB"/>
</dbReference>
<dbReference type="InterPro" id="IPR042114">
    <property type="entry name" value="GatB_C_1"/>
</dbReference>
<evidence type="ECO:0000259" key="12">
    <source>
        <dbReference type="SMART" id="SM00845"/>
    </source>
</evidence>
<dbReference type="Gene3D" id="1.10.10.410">
    <property type="match status" value="1"/>
</dbReference>
<dbReference type="EC" id="6.3.5.-" evidence="11"/>
<keyword evidence="7 11" id="KW-0648">Protein biosynthesis</keyword>
<dbReference type="NCBIfam" id="NF004012">
    <property type="entry name" value="PRK05477.1-2"/>
    <property type="match status" value="1"/>
</dbReference>
<dbReference type="GO" id="GO:0050566">
    <property type="term" value="F:asparaginyl-tRNA synthase (glutamine-hydrolyzing) activity"/>
    <property type="evidence" value="ECO:0007669"/>
    <property type="project" value="RHEA"/>
</dbReference>
<evidence type="ECO:0000256" key="7">
    <source>
        <dbReference type="ARBA" id="ARBA00022917"/>
    </source>
</evidence>
<evidence type="ECO:0000256" key="11">
    <source>
        <dbReference type="HAMAP-Rule" id="MF_00121"/>
    </source>
</evidence>
<keyword evidence="13" id="KW-0808">Transferase</keyword>
<dbReference type="SMART" id="SM00845">
    <property type="entry name" value="GatB_Yqey"/>
    <property type="match status" value="1"/>
</dbReference>
<dbReference type="OrthoDB" id="9804078at2"/>
<dbReference type="NCBIfam" id="NF004014">
    <property type="entry name" value="PRK05477.1-4"/>
    <property type="match status" value="1"/>
</dbReference>
<evidence type="ECO:0000256" key="6">
    <source>
        <dbReference type="ARBA" id="ARBA00022840"/>
    </source>
</evidence>
<evidence type="ECO:0000313" key="14">
    <source>
        <dbReference type="Proteomes" id="UP000190135"/>
    </source>
</evidence>
<keyword evidence="4 11" id="KW-0436">Ligase</keyword>
<dbReference type="FunFam" id="1.10.10.410:FF:000001">
    <property type="entry name" value="Aspartyl/glutamyl-tRNA(Asn/Gln) amidotransferase subunit B"/>
    <property type="match status" value="1"/>
</dbReference>
<reference evidence="13 14" key="1">
    <citation type="submission" date="2017-02" db="EMBL/GenBank/DDBJ databases">
        <authorList>
            <person name="Peterson S.W."/>
        </authorList>
    </citation>
    <scope>NUCLEOTIDE SEQUENCE [LARGE SCALE GENOMIC DNA]</scope>
    <source>
        <strain evidence="13 14">USBA 369</strain>
    </source>
</reference>
<keyword evidence="6 11" id="KW-0067">ATP-binding</keyword>
<dbReference type="InterPro" id="IPR018027">
    <property type="entry name" value="Asn/Gln_amidotransferase"/>
</dbReference>
<dbReference type="Pfam" id="PF02637">
    <property type="entry name" value="GatB_Yqey"/>
    <property type="match status" value="1"/>
</dbReference>
<evidence type="ECO:0000256" key="4">
    <source>
        <dbReference type="ARBA" id="ARBA00022598"/>
    </source>
</evidence>
<dbReference type="Pfam" id="PF02934">
    <property type="entry name" value="GatB_N"/>
    <property type="match status" value="1"/>
</dbReference>
<evidence type="ECO:0000256" key="5">
    <source>
        <dbReference type="ARBA" id="ARBA00022741"/>
    </source>
</evidence>